<organism evidence="1 2">
    <name type="scientific">Austropuccinia psidii MF-1</name>
    <dbReference type="NCBI Taxonomy" id="1389203"/>
    <lineage>
        <taxon>Eukaryota</taxon>
        <taxon>Fungi</taxon>
        <taxon>Dikarya</taxon>
        <taxon>Basidiomycota</taxon>
        <taxon>Pucciniomycotina</taxon>
        <taxon>Pucciniomycetes</taxon>
        <taxon>Pucciniales</taxon>
        <taxon>Sphaerophragmiaceae</taxon>
        <taxon>Austropuccinia</taxon>
    </lineage>
</organism>
<evidence type="ECO:0000313" key="2">
    <source>
        <dbReference type="Proteomes" id="UP000765509"/>
    </source>
</evidence>
<sequence length="170" mass="19683">MNSRYLSRPSTTIVNKSSDIDVLFQMQDDFKQAMRTSKDGFIYIHNKMKDHKSFQNHSNSKQLPISHQLALILEQLGSNGNSGLVGKVAQNFHVDQDTVVLITRKVIKAINSFKEEYIEWPNSCRRFEMLQVIQKEGFDGTTFSLCQKPAWQREIYFDCKKVYSINAQVL</sequence>
<keyword evidence="2" id="KW-1185">Reference proteome</keyword>
<dbReference type="EMBL" id="AVOT02111585">
    <property type="protein sequence ID" value="MBW0582076.1"/>
    <property type="molecule type" value="Genomic_DNA"/>
</dbReference>
<dbReference type="AlphaFoldDB" id="A0A9Q3KKA1"/>
<dbReference type="OrthoDB" id="2502344at2759"/>
<dbReference type="Proteomes" id="UP000765509">
    <property type="component" value="Unassembled WGS sequence"/>
</dbReference>
<evidence type="ECO:0000313" key="1">
    <source>
        <dbReference type="EMBL" id="MBW0582076.1"/>
    </source>
</evidence>
<name>A0A9Q3KKA1_9BASI</name>
<reference evidence="1" key="1">
    <citation type="submission" date="2021-03" db="EMBL/GenBank/DDBJ databases">
        <title>Draft genome sequence of rust myrtle Austropuccinia psidii MF-1, a brazilian biotype.</title>
        <authorList>
            <person name="Quecine M.C."/>
            <person name="Pachon D.M.R."/>
            <person name="Bonatelli M.L."/>
            <person name="Correr F.H."/>
            <person name="Franceschini L.M."/>
            <person name="Leite T.F."/>
            <person name="Margarido G.R.A."/>
            <person name="Almeida C.A."/>
            <person name="Ferrarezi J.A."/>
            <person name="Labate C.A."/>
        </authorList>
    </citation>
    <scope>NUCLEOTIDE SEQUENCE</scope>
    <source>
        <strain evidence="1">MF-1</strain>
    </source>
</reference>
<proteinExistence type="predicted"/>
<protein>
    <submittedName>
        <fullName evidence="1">Uncharacterized protein</fullName>
    </submittedName>
</protein>
<comment type="caution">
    <text evidence="1">The sequence shown here is derived from an EMBL/GenBank/DDBJ whole genome shotgun (WGS) entry which is preliminary data.</text>
</comment>
<accession>A0A9Q3KKA1</accession>
<gene>
    <name evidence="1" type="ORF">O181_121791</name>
</gene>